<dbReference type="FunFam" id="3.30.540.10:FF:000007">
    <property type="entry name" value="3'(2'),5'-bisphosphate nucleotidase CysQ"/>
    <property type="match status" value="1"/>
</dbReference>
<keyword evidence="12" id="KW-1185">Reference proteome</keyword>
<dbReference type="GO" id="GO:0046854">
    <property type="term" value="P:phosphatidylinositol phosphate biosynthetic process"/>
    <property type="evidence" value="ECO:0007669"/>
    <property type="project" value="InterPro"/>
</dbReference>
<evidence type="ECO:0000313" key="11">
    <source>
        <dbReference type="EMBL" id="ATZ95677.1"/>
    </source>
</evidence>
<keyword evidence="7 9" id="KW-0460">Magnesium</keyword>
<keyword evidence="8 9" id="KW-0472">Membrane</keyword>
<feature type="binding site" evidence="9">
    <location>
        <position position="64"/>
    </location>
    <ligand>
        <name>Mg(2+)</name>
        <dbReference type="ChEBI" id="CHEBI:18420"/>
        <label>1</label>
    </ligand>
</feature>
<dbReference type="GO" id="GO:0005886">
    <property type="term" value="C:plasma membrane"/>
    <property type="evidence" value="ECO:0007669"/>
    <property type="project" value="UniProtKB-SubCell"/>
</dbReference>
<protein>
    <recommendedName>
        <fullName evidence="9">3'(2'),5'-bisphosphate nucleotidase CysQ</fullName>
        <ecNumber evidence="9">3.1.3.7</ecNumber>
    </recommendedName>
    <alternativeName>
        <fullName evidence="9">3'(2'),5-bisphosphonucleoside 3'(2')-phosphohydrolase</fullName>
    </alternativeName>
    <alternativeName>
        <fullName evidence="9">3'-phosphoadenosine 5'-phosphate phosphatase</fullName>
        <shortName evidence="9">PAP phosphatase</shortName>
    </alternativeName>
</protein>
<dbReference type="CDD" id="cd01638">
    <property type="entry name" value="CysQ"/>
    <property type="match status" value="1"/>
</dbReference>
<dbReference type="EC" id="3.1.3.7" evidence="9"/>
<dbReference type="PANTHER" id="PTHR43028:SF5">
    <property type="entry name" value="3'(2'),5'-BISPHOSPHATE NUCLEOTIDASE 1"/>
    <property type="match status" value="1"/>
</dbReference>
<dbReference type="GO" id="GO:0000103">
    <property type="term" value="P:sulfate assimilation"/>
    <property type="evidence" value="ECO:0007669"/>
    <property type="project" value="TreeGrafter"/>
</dbReference>
<feature type="binding site" evidence="10">
    <location>
        <position position="86"/>
    </location>
    <ligand>
        <name>Mg(2+)</name>
        <dbReference type="ChEBI" id="CHEBI:18420"/>
        <label>1</label>
        <note>catalytic</note>
    </ligand>
</feature>
<evidence type="ECO:0000256" key="3">
    <source>
        <dbReference type="ARBA" id="ARBA00022475"/>
    </source>
</evidence>
<keyword evidence="5 9" id="KW-0479">Metal-binding</keyword>
<keyword evidence="6 9" id="KW-0378">Hydrolase</keyword>
<evidence type="ECO:0000256" key="8">
    <source>
        <dbReference type="ARBA" id="ARBA00023136"/>
    </source>
</evidence>
<accession>A0A2K8QQ77</accession>
<comment type="cofactor">
    <cofactor evidence="9 10">
        <name>Mg(2+)</name>
        <dbReference type="ChEBI" id="CHEBI:18420"/>
    </cofactor>
</comment>
<feature type="binding site" evidence="9">
    <location>
        <position position="205"/>
    </location>
    <ligand>
        <name>substrate</name>
    </ligand>
</feature>
<dbReference type="PRINTS" id="PR00377">
    <property type="entry name" value="IMPHPHTASES"/>
</dbReference>
<proteinExistence type="inferred from homology"/>
<dbReference type="InterPro" id="IPR050725">
    <property type="entry name" value="CysQ/Inositol_MonoPase"/>
</dbReference>
<dbReference type="RefSeq" id="WP_038920093.1">
    <property type="nucleotide sequence ID" value="NZ_BMJF01000012.1"/>
</dbReference>
<evidence type="ECO:0000256" key="2">
    <source>
        <dbReference type="ARBA" id="ARBA00005289"/>
    </source>
</evidence>
<dbReference type="KEGG" id="dfn:CVE23_17920"/>
<name>A0A2K8QQ77_9GAMM</name>
<sequence length="246" mass="27190">MLEQICQLAREAGDAIMQVYNGQQPLNVALKKDDSPVTAADLAAHQVIARGLAEHYPETPMLSEEDPQAWSERQHWQRYWLVDPLDGTKEFLNRNGEFTVNIALIDNGKPVLGVVYVPVTGVMYAAADGKAWKEEGGKRRAIQVKDARPPLVVVSRSHADAELDDYLRQLGEHQTVSIGSSLKFCLVAEGKAQLYPRFGPTNIWDTAAGHAVALAAGAQVHDWQGRSLSYLPRESFLNPGFRVSLF</sequence>
<evidence type="ECO:0000256" key="7">
    <source>
        <dbReference type="ARBA" id="ARBA00022842"/>
    </source>
</evidence>
<dbReference type="PANTHER" id="PTHR43028">
    <property type="entry name" value="3'(2'),5'-BISPHOSPHATE NUCLEOTIDASE 1"/>
    <property type="match status" value="1"/>
</dbReference>
<comment type="function">
    <text evidence="9">Converts adenosine-3',5'-bisphosphate (PAP) to AMP.</text>
</comment>
<dbReference type="FunFam" id="3.40.190.80:FF:000005">
    <property type="entry name" value="3'(2'),5'-bisphosphate nucleotidase CysQ"/>
    <property type="match status" value="1"/>
</dbReference>
<keyword evidence="4 9" id="KW-0997">Cell inner membrane</keyword>
<feature type="binding site" evidence="9">
    <location>
        <begin position="85"/>
        <end position="88"/>
    </location>
    <ligand>
        <name>substrate</name>
    </ligand>
</feature>
<feature type="binding site" evidence="9">
    <location>
        <position position="83"/>
    </location>
    <ligand>
        <name>Mg(2+)</name>
        <dbReference type="ChEBI" id="CHEBI:18420"/>
        <label>2</label>
    </ligand>
</feature>
<comment type="similarity">
    <text evidence="2 9">Belongs to the inositol monophosphatase superfamily. CysQ family.</text>
</comment>
<reference evidence="12" key="1">
    <citation type="journal article" date="2018" name="Genome Announc.">
        <title>Complete genome sequence of a Dickeya fangzhongdai type strain causing bleeding canker of pear tree trunks.</title>
        <authorList>
            <person name="Zhao Y."/>
            <person name="Tian Y."/>
            <person name="Li X."/>
            <person name="Hu B."/>
        </authorList>
    </citation>
    <scope>NUCLEOTIDE SEQUENCE [LARGE SCALE GENOMIC DNA]</scope>
    <source>
        <strain evidence="12">DSM 101947</strain>
    </source>
</reference>
<feature type="binding site" evidence="9">
    <location>
        <position position="205"/>
    </location>
    <ligand>
        <name>Mg(2+)</name>
        <dbReference type="ChEBI" id="CHEBI:18420"/>
        <label>2</label>
    </ligand>
</feature>
<feature type="binding site" evidence="10">
    <location>
        <position position="64"/>
    </location>
    <ligand>
        <name>Mg(2+)</name>
        <dbReference type="ChEBI" id="CHEBI:18420"/>
        <label>1</label>
        <note>catalytic</note>
    </ligand>
</feature>
<feature type="binding site" evidence="9">
    <location>
        <position position="86"/>
    </location>
    <ligand>
        <name>Mg(2+)</name>
        <dbReference type="ChEBI" id="CHEBI:18420"/>
        <label>2</label>
    </ligand>
</feature>
<feature type="binding site" evidence="9">
    <location>
        <position position="83"/>
    </location>
    <ligand>
        <name>Mg(2+)</name>
        <dbReference type="ChEBI" id="CHEBI:18420"/>
        <label>1</label>
    </ligand>
</feature>
<feature type="binding site" evidence="10">
    <location>
        <position position="83"/>
    </location>
    <ligand>
        <name>Mg(2+)</name>
        <dbReference type="ChEBI" id="CHEBI:18420"/>
        <label>1</label>
        <note>catalytic</note>
    </ligand>
</feature>
<dbReference type="InterPro" id="IPR006240">
    <property type="entry name" value="CysQ"/>
</dbReference>
<feature type="binding site" evidence="10">
    <location>
        <position position="205"/>
    </location>
    <ligand>
        <name>Mg(2+)</name>
        <dbReference type="ChEBI" id="CHEBI:18420"/>
        <label>1</label>
        <note>catalytic</note>
    </ligand>
</feature>
<dbReference type="NCBIfam" id="NF008182">
    <property type="entry name" value="PRK10931.1"/>
    <property type="match status" value="1"/>
</dbReference>
<dbReference type="HAMAP" id="MF_02095">
    <property type="entry name" value="CysQ"/>
    <property type="match status" value="1"/>
</dbReference>
<feature type="binding site" evidence="9">
    <location>
        <position position="64"/>
    </location>
    <ligand>
        <name>substrate</name>
    </ligand>
</feature>
<dbReference type="PROSITE" id="PS00629">
    <property type="entry name" value="IMP_1"/>
    <property type="match status" value="1"/>
</dbReference>
<dbReference type="AlphaFoldDB" id="A0A2K8QQ77"/>
<dbReference type="SUPFAM" id="SSF56655">
    <property type="entry name" value="Carbohydrate phosphatase"/>
    <property type="match status" value="1"/>
</dbReference>
<organism evidence="11 12">
    <name type="scientific">Dickeya fangzhongdai</name>
    <dbReference type="NCBI Taxonomy" id="1778540"/>
    <lineage>
        <taxon>Bacteria</taxon>
        <taxon>Pseudomonadati</taxon>
        <taxon>Pseudomonadota</taxon>
        <taxon>Gammaproteobacteria</taxon>
        <taxon>Enterobacterales</taxon>
        <taxon>Pectobacteriaceae</taxon>
        <taxon>Dickeya</taxon>
    </lineage>
</organism>
<evidence type="ECO:0000256" key="10">
    <source>
        <dbReference type="PIRSR" id="PIRSR600760-2"/>
    </source>
</evidence>
<evidence type="ECO:0000256" key="6">
    <source>
        <dbReference type="ARBA" id="ARBA00022801"/>
    </source>
</evidence>
<dbReference type="Pfam" id="PF00459">
    <property type="entry name" value="Inositol_P"/>
    <property type="match status" value="1"/>
</dbReference>
<evidence type="ECO:0000256" key="1">
    <source>
        <dbReference type="ARBA" id="ARBA00001625"/>
    </source>
</evidence>
<evidence type="ECO:0000313" key="12">
    <source>
        <dbReference type="Proteomes" id="UP000231901"/>
    </source>
</evidence>
<dbReference type="InterPro" id="IPR020583">
    <property type="entry name" value="Inositol_monoP_metal-BS"/>
</dbReference>
<dbReference type="GO" id="GO:0000287">
    <property type="term" value="F:magnesium ion binding"/>
    <property type="evidence" value="ECO:0007669"/>
    <property type="project" value="UniProtKB-UniRule"/>
</dbReference>
<dbReference type="Proteomes" id="UP000231901">
    <property type="component" value="Chromosome"/>
</dbReference>
<dbReference type="GeneID" id="66566198"/>
<keyword evidence="3 9" id="KW-1003">Cell membrane</keyword>
<dbReference type="OrthoDB" id="9785695at2"/>
<comment type="subcellular location">
    <subcellularLocation>
        <location evidence="9">Cell inner membrane</location>
        <topology evidence="9">Peripheral membrane protein</topology>
        <orientation evidence="9">Cytoplasmic side</orientation>
    </subcellularLocation>
</comment>
<comment type="catalytic activity">
    <reaction evidence="1 9">
        <text>adenosine 3',5'-bisphosphate + H2O = AMP + phosphate</text>
        <dbReference type="Rhea" id="RHEA:10040"/>
        <dbReference type="ChEBI" id="CHEBI:15377"/>
        <dbReference type="ChEBI" id="CHEBI:43474"/>
        <dbReference type="ChEBI" id="CHEBI:58343"/>
        <dbReference type="ChEBI" id="CHEBI:456215"/>
        <dbReference type="EC" id="3.1.3.7"/>
    </reaction>
</comment>
<dbReference type="InterPro" id="IPR000760">
    <property type="entry name" value="Inositol_monophosphatase-like"/>
</dbReference>
<dbReference type="NCBIfam" id="TIGR01331">
    <property type="entry name" value="bisphos_cysQ"/>
    <property type="match status" value="1"/>
</dbReference>
<evidence type="ECO:0000256" key="4">
    <source>
        <dbReference type="ARBA" id="ARBA00022519"/>
    </source>
</evidence>
<feature type="binding site" evidence="9">
    <location>
        <position position="85"/>
    </location>
    <ligand>
        <name>Mg(2+)</name>
        <dbReference type="ChEBI" id="CHEBI:18420"/>
        <label>1</label>
    </ligand>
</feature>
<dbReference type="Gene3D" id="3.40.190.80">
    <property type="match status" value="1"/>
</dbReference>
<dbReference type="EMBL" id="CP025003">
    <property type="protein sequence ID" value="ATZ95677.1"/>
    <property type="molecule type" value="Genomic_DNA"/>
</dbReference>
<dbReference type="PROSITE" id="PS00630">
    <property type="entry name" value="IMP_2"/>
    <property type="match status" value="1"/>
</dbReference>
<dbReference type="GO" id="GO:0008441">
    <property type="term" value="F:3'(2'),5'-bisphosphate nucleotidase activity"/>
    <property type="evidence" value="ECO:0007669"/>
    <property type="project" value="UniProtKB-UniRule"/>
</dbReference>
<dbReference type="InterPro" id="IPR020550">
    <property type="entry name" value="Inositol_monophosphatase_CS"/>
</dbReference>
<dbReference type="Gene3D" id="3.30.540.10">
    <property type="entry name" value="Fructose-1,6-Bisphosphatase, subunit A, domain 1"/>
    <property type="match status" value="1"/>
</dbReference>
<dbReference type="GO" id="GO:0050427">
    <property type="term" value="P:3'-phosphoadenosine 5'-phosphosulfate metabolic process"/>
    <property type="evidence" value="ECO:0007669"/>
    <property type="project" value="TreeGrafter"/>
</dbReference>
<feature type="binding site" evidence="10">
    <location>
        <position position="85"/>
    </location>
    <ligand>
        <name>Mg(2+)</name>
        <dbReference type="ChEBI" id="CHEBI:18420"/>
        <label>1</label>
        <note>catalytic</note>
    </ligand>
</feature>
<evidence type="ECO:0000256" key="9">
    <source>
        <dbReference type="HAMAP-Rule" id="MF_02095"/>
    </source>
</evidence>
<gene>
    <name evidence="9" type="primary">cysQ</name>
    <name evidence="11" type="ORF">CVE23_17920</name>
</gene>
<evidence type="ECO:0000256" key="5">
    <source>
        <dbReference type="ARBA" id="ARBA00022723"/>
    </source>
</evidence>